<accession>A0AAD9PKE6</accession>
<keyword evidence="1" id="KW-1133">Transmembrane helix</keyword>
<evidence type="ECO:0000256" key="1">
    <source>
        <dbReference type="SAM" id="Phobius"/>
    </source>
</evidence>
<dbReference type="Proteomes" id="UP001214638">
    <property type="component" value="Unassembled WGS sequence"/>
</dbReference>
<keyword evidence="1" id="KW-0812">Transmembrane</keyword>
<comment type="caution">
    <text evidence="2">The sequence shown here is derived from an EMBL/GenBank/DDBJ whole genome shotgun (WGS) entry which is preliminary data.</text>
</comment>
<evidence type="ECO:0000313" key="3">
    <source>
        <dbReference type="Proteomes" id="UP001214638"/>
    </source>
</evidence>
<feature type="transmembrane region" description="Helical" evidence="1">
    <location>
        <begin position="119"/>
        <end position="139"/>
    </location>
</feature>
<organism evidence="2 3">
    <name type="scientific">Babesia duncani</name>
    <dbReference type="NCBI Taxonomy" id="323732"/>
    <lineage>
        <taxon>Eukaryota</taxon>
        <taxon>Sar</taxon>
        <taxon>Alveolata</taxon>
        <taxon>Apicomplexa</taxon>
        <taxon>Aconoidasida</taxon>
        <taxon>Piroplasmida</taxon>
        <taxon>Babesiidae</taxon>
        <taxon>Babesia</taxon>
    </lineage>
</organism>
<protein>
    <submittedName>
        <fullName evidence="2">Uncharacterized protein</fullName>
    </submittedName>
</protein>
<feature type="transmembrane region" description="Helical" evidence="1">
    <location>
        <begin position="12"/>
        <end position="34"/>
    </location>
</feature>
<reference evidence="2" key="1">
    <citation type="journal article" date="2023" name="Nat. Microbiol.">
        <title>Babesia duncani multi-omics identifies virulence factors and drug targets.</title>
        <authorList>
            <person name="Singh P."/>
            <person name="Lonardi S."/>
            <person name="Liang Q."/>
            <person name="Vydyam P."/>
            <person name="Khabirova E."/>
            <person name="Fang T."/>
            <person name="Gihaz S."/>
            <person name="Thekkiniath J."/>
            <person name="Munshi M."/>
            <person name="Abel S."/>
            <person name="Ciampossin L."/>
            <person name="Batugedara G."/>
            <person name="Gupta M."/>
            <person name="Lu X.M."/>
            <person name="Lenz T."/>
            <person name="Chakravarty S."/>
            <person name="Cornillot E."/>
            <person name="Hu Y."/>
            <person name="Ma W."/>
            <person name="Gonzalez L.M."/>
            <person name="Sanchez S."/>
            <person name="Estrada K."/>
            <person name="Sanchez-Flores A."/>
            <person name="Montero E."/>
            <person name="Harb O.S."/>
            <person name="Le Roch K.G."/>
            <person name="Mamoun C.B."/>
        </authorList>
    </citation>
    <scope>NUCLEOTIDE SEQUENCE</scope>
    <source>
        <strain evidence="2">WA1</strain>
    </source>
</reference>
<evidence type="ECO:0000313" key="2">
    <source>
        <dbReference type="EMBL" id="KAK2196471.1"/>
    </source>
</evidence>
<dbReference type="EMBL" id="JALLKP010000002">
    <property type="protein sequence ID" value="KAK2196471.1"/>
    <property type="molecule type" value="Genomic_DNA"/>
</dbReference>
<name>A0AAD9PKE6_9APIC</name>
<proteinExistence type="predicted"/>
<feature type="transmembrane region" description="Helical" evidence="1">
    <location>
        <begin position="46"/>
        <end position="70"/>
    </location>
</feature>
<gene>
    <name evidence="2" type="ORF">BdWA1_001717</name>
</gene>
<keyword evidence="1" id="KW-0472">Membrane</keyword>
<dbReference type="GeneID" id="94336015"/>
<dbReference type="RefSeq" id="XP_067803313.1">
    <property type="nucleotide sequence ID" value="XM_067946749.1"/>
</dbReference>
<dbReference type="KEGG" id="bdw:94336015"/>
<sequence>MNKDGQSKKIFKPLYTLLSVATVMLCLSLVPPSIYLKYRIGSEYCAALILNSVYPVIQVSLDIFSLFAVFNSPETLIKLKGLDLLFSGVMSIAFCVVSGTDPTSIKLTDDETFDQGLKIFICSVYGVIAILKMCQLILLNKEIVDNETMAHKIDAEIIESMMTAIPGSVSKV</sequence>
<dbReference type="AlphaFoldDB" id="A0AAD9PKE6"/>
<keyword evidence="3" id="KW-1185">Reference proteome</keyword>